<organism evidence="1 2">
    <name type="scientific">Oscillatoria acuminata PCC 6304</name>
    <dbReference type="NCBI Taxonomy" id="56110"/>
    <lineage>
        <taxon>Bacteria</taxon>
        <taxon>Bacillati</taxon>
        <taxon>Cyanobacteriota</taxon>
        <taxon>Cyanophyceae</taxon>
        <taxon>Oscillatoriophycideae</taxon>
        <taxon>Oscillatoriales</taxon>
        <taxon>Oscillatoriaceae</taxon>
        <taxon>Oscillatoria</taxon>
    </lineage>
</organism>
<dbReference type="RefSeq" id="WP_015146526.1">
    <property type="nucleotide sequence ID" value="NC_019693.1"/>
</dbReference>
<dbReference type="STRING" id="56110.Oscil6304_0119"/>
<dbReference type="OrthoDB" id="583548at2"/>
<sequence length="151" mass="17062">MKDSDAIIVKAFLAALAQLSEPLPAHLQEELQTLSKTQKFTDLVLFARKHEPLKLAYQQANTQFTEQGNQYRKGLDILPDAYFEKASRDNSEIINVASDSSELNTLPKVLAKINERWPGQPDIQSVKQIFKSPNSVESAKTFLLYPEIPNF</sequence>
<accession>K9TCN2</accession>
<dbReference type="Proteomes" id="UP000010367">
    <property type="component" value="Chromosome"/>
</dbReference>
<evidence type="ECO:0000313" key="2">
    <source>
        <dbReference type="Proteomes" id="UP000010367"/>
    </source>
</evidence>
<protein>
    <submittedName>
        <fullName evidence="1">Uncharacterized protein</fullName>
    </submittedName>
</protein>
<name>K9TCN2_9CYAN</name>
<reference evidence="1 2" key="1">
    <citation type="submission" date="2012-06" db="EMBL/GenBank/DDBJ databases">
        <title>Finished chromosome of genome of Oscillatoria acuminata PCC 6304.</title>
        <authorList>
            <consortium name="US DOE Joint Genome Institute"/>
            <person name="Gugger M."/>
            <person name="Coursin T."/>
            <person name="Rippka R."/>
            <person name="Tandeau De Marsac N."/>
            <person name="Huntemann M."/>
            <person name="Wei C.-L."/>
            <person name="Han J."/>
            <person name="Detter J.C."/>
            <person name="Han C."/>
            <person name="Tapia R."/>
            <person name="Davenport K."/>
            <person name="Daligault H."/>
            <person name="Erkkila T."/>
            <person name="Gu W."/>
            <person name="Munk A.C.C."/>
            <person name="Teshima H."/>
            <person name="Xu Y."/>
            <person name="Chain P."/>
            <person name="Chen A."/>
            <person name="Krypides N."/>
            <person name="Mavromatis K."/>
            <person name="Markowitz V."/>
            <person name="Szeto E."/>
            <person name="Ivanova N."/>
            <person name="Mikhailova N."/>
            <person name="Ovchinnikova G."/>
            <person name="Pagani I."/>
            <person name="Pati A."/>
            <person name="Goodwin L."/>
            <person name="Peters L."/>
            <person name="Pitluck S."/>
            <person name="Woyke T."/>
            <person name="Kerfeld C."/>
        </authorList>
    </citation>
    <scope>NUCLEOTIDE SEQUENCE [LARGE SCALE GENOMIC DNA]</scope>
    <source>
        <strain evidence="1 2">PCC 6304</strain>
    </source>
</reference>
<dbReference type="AlphaFoldDB" id="K9TCN2"/>
<keyword evidence="2" id="KW-1185">Reference proteome</keyword>
<proteinExistence type="predicted"/>
<dbReference type="KEGG" id="oac:Oscil6304_0119"/>
<dbReference type="EMBL" id="CP003607">
    <property type="protein sequence ID" value="AFY79876.1"/>
    <property type="molecule type" value="Genomic_DNA"/>
</dbReference>
<evidence type="ECO:0000313" key="1">
    <source>
        <dbReference type="EMBL" id="AFY79876.1"/>
    </source>
</evidence>
<dbReference type="InParanoid" id="K9TCN2"/>
<gene>
    <name evidence="1" type="ORF">Oscil6304_0119</name>
</gene>
<dbReference type="HOGENOM" id="CLU_1830960_0_0_3"/>